<comment type="caution">
    <text evidence="1">The sequence shown here is derived from an EMBL/GenBank/DDBJ whole genome shotgun (WGS) entry which is preliminary data.</text>
</comment>
<gene>
    <name evidence="1" type="ORF">U6A24_13375</name>
</gene>
<proteinExistence type="predicted"/>
<evidence type="ECO:0000313" key="2">
    <source>
        <dbReference type="Proteomes" id="UP001327027"/>
    </source>
</evidence>
<evidence type="ECO:0000313" key="1">
    <source>
        <dbReference type="EMBL" id="MEB3346462.1"/>
    </source>
</evidence>
<dbReference type="EMBL" id="JAYKLX010000006">
    <property type="protein sequence ID" value="MEB3346462.1"/>
    <property type="molecule type" value="Genomic_DNA"/>
</dbReference>
<dbReference type="RefSeq" id="WP_324180491.1">
    <property type="nucleotide sequence ID" value="NZ_BAABAW010000006.1"/>
</dbReference>
<dbReference type="Proteomes" id="UP001327027">
    <property type="component" value="Unassembled WGS sequence"/>
</dbReference>
<sequence length="153" mass="18191">MKYSQKQAMLISFTILALVLSPIVENWASKPKDNFPFSYYPMFSKKRKATYGVYYFVGYDTNQNRHIIPYKFAGTGGFNQVRRQIKKAARSNKASEYTQKVAERIALKNNYPYSQLERIELVKGYYHLEKYFSKKDTLPVHERKIAFYKIERR</sequence>
<name>A0ABU5ZXA5_9FLAO</name>
<accession>A0ABU5ZXA5</accession>
<organism evidence="1 2">
    <name type="scientific">Aquimarina gracilis</name>
    <dbReference type="NCBI Taxonomy" id="874422"/>
    <lineage>
        <taxon>Bacteria</taxon>
        <taxon>Pseudomonadati</taxon>
        <taxon>Bacteroidota</taxon>
        <taxon>Flavobacteriia</taxon>
        <taxon>Flavobacteriales</taxon>
        <taxon>Flavobacteriaceae</taxon>
        <taxon>Aquimarina</taxon>
    </lineage>
</organism>
<keyword evidence="2" id="KW-1185">Reference proteome</keyword>
<reference evidence="1 2" key="1">
    <citation type="journal article" date="2013" name="Int. J. Syst. Evol. Microbiol.">
        <title>Aquimarina gracilis sp. nov., isolated from the gut microflora of a mussel, Mytilus coruscus, and emended description of Aquimarina spongiae.</title>
        <authorList>
            <person name="Park S.C."/>
            <person name="Choe H.N."/>
            <person name="Baik K.S."/>
            <person name="Seong C.N."/>
        </authorList>
    </citation>
    <scope>NUCLEOTIDE SEQUENCE [LARGE SCALE GENOMIC DNA]</scope>
    <source>
        <strain evidence="1 2">PSC32</strain>
    </source>
</reference>
<protein>
    <submittedName>
        <fullName evidence="1">Uncharacterized protein</fullName>
    </submittedName>
</protein>